<sequence>WFGPNLNYRCNCRVGACLHDGICPEAGGKCSLGWFGPGCQFRDLLLDVDNNLTDFSDKTCLENTNSPQMFVLLYPFYLTWIRIVTLNAGD</sequence>
<evidence type="ECO:0000313" key="2">
    <source>
        <dbReference type="Proteomes" id="UP001497497"/>
    </source>
</evidence>
<accession>A0AAV2I2B3</accession>
<keyword evidence="2" id="KW-1185">Reference proteome</keyword>
<name>A0AAV2I2B3_LYMST</name>
<evidence type="ECO:0008006" key="3">
    <source>
        <dbReference type="Google" id="ProtNLM"/>
    </source>
</evidence>
<reference evidence="1 2" key="1">
    <citation type="submission" date="2024-04" db="EMBL/GenBank/DDBJ databases">
        <authorList>
            <consortium name="Genoscope - CEA"/>
            <person name="William W."/>
        </authorList>
    </citation>
    <scope>NUCLEOTIDE SEQUENCE [LARGE SCALE GENOMIC DNA]</scope>
</reference>
<comment type="caution">
    <text evidence="1">The sequence shown here is derived from an EMBL/GenBank/DDBJ whole genome shotgun (WGS) entry which is preliminary data.</text>
</comment>
<proteinExistence type="predicted"/>
<feature type="non-terminal residue" evidence="1">
    <location>
        <position position="1"/>
    </location>
</feature>
<dbReference type="Proteomes" id="UP001497497">
    <property type="component" value="Unassembled WGS sequence"/>
</dbReference>
<protein>
    <recommendedName>
        <fullName evidence="3">EGF-like domain-containing protein</fullName>
    </recommendedName>
</protein>
<organism evidence="1 2">
    <name type="scientific">Lymnaea stagnalis</name>
    <name type="common">Great pond snail</name>
    <name type="synonym">Helix stagnalis</name>
    <dbReference type="NCBI Taxonomy" id="6523"/>
    <lineage>
        <taxon>Eukaryota</taxon>
        <taxon>Metazoa</taxon>
        <taxon>Spiralia</taxon>
        <taxon>Lophotrochozoa</taxon>
        <taxon>Mollusca</taxon>
        <taxon>Gastropoda</taxon>
        <taxon>Heterobranchia</taxon>
        <taxon>Euthyneura</taxon>
        <taxon>Panpulmonata</taxon>
        <taxon>Hygrophila</taxon>
        <taxon>Lymnaeoidea</taxon>
        <taxon>Lymnaeidae</taxon>
        <taxon>Lymnaea</taxon>
    </lineage>
</organism>
<dbReference type="EMBL" id="CAXITT010000393">
    <property type="protein sequence ID" value="CAL1540676.1"/>
    <property type="molecule type" value="Genomic_DNA"/>
</dbReference>
<evidence type="ECO:0000313" key="1">
    <source>
        <dbReference type="EMBL" id="CAL1540676.1"/>
    </source>
</evidence>
<dbReference type="AlphaFoldDB" id="A0AAV2I2B3"/>
<gene>
    <name evidence="1" type="ORF">GSLYS_00014325001</name>
</gene>